<dbReference type="EMBL" id="JANUCT010000001">
    <property type="protein sequence ID" value="MCS3902185.1"/>
    <property type="molecule type" value="Genomic_DNA"/>
</dbReference>
<dbReference type="CDD" id="cd00885">
    <property type="entry name" value="cinA"/>
    <property type="match status" value="1"/>
</dbReference>
<dbReference type="InterPro" id="IPR001453">
    <property type="entry name" value="MoaB/Mog_dom"/>
</dbReference>
<dbReference type="Pfam" id="PF24102">
    <property type="entry name" value="FLAD1_M"/>
    <property type="match status" value="1"/>
</dbReference>
<organism evidence="2 3">
    <name type="scientific">Methylohalomonas lacus</name>
    <dbReference type="NCBI Taxonomy" id="398773"/>
    <lineage>
        <taxon>Bacteria</taxon>
        <taxon>Pseudomonadati</taxon>
        <taxon>Pseudomonadota</taxon>
        <taxon>Gammaproteobacteria</taxon>
        <taxon>Methylohalomonadales</taxon>
        <taxon>Methylohalomonadaceae</taxon>
        <taxon>Methylohalomonas</taxon>
    </lineage>
</organism>
<name>A0AAE3L0K9_9GAMM</name>
<dbReference type="PANTHER" id="PTHR13939">
    <property type="entry name" value="NICOTINAMIDE-NUCLEOTIDE AMIDOHYDROLASE PNCC"/>
    <property type="match status" value="1"/>
</dbReference>
<dbReference type="PANTHER" id="PTHR13939:SF0">
    <property type="entry name" value="NMN AMIDOHYDROLASE-LIKE PROTEIN YFAY"/>
    <property type="match status" value="1"/>
</dbReference>
<accession>A0AAE3L0K9</accession>
<gene>
    <name evidence="2" type="ORF">J2T55_000177</name>
</gene>
<dbReference type="InterPro" id="IPR056596">
    <property type="entry name" value="FLAD1_M"/>
</dbReference>
<dbReference type="Proteomes" id="UP001204445">
    <property type="component" value="Unassembled WGS sequence"/>
</dbReference>
<dbReference type="Gene3D" id="3.40.980.10">
    <property type="entry name" value="MoaB/Mog-like domain"/>
    <property type="match status" value="1"/>
</dbReference>
<comment type="caution">
    <text evidence="2">The sequence shown here is derived from an EMBL/GenBank/DDBJ whole genome shotgun (WGS) entry which is preliminary data.</text>
</comment>
<evidence type="ECO:0000313" key="3">
    <source>
        <dbReference type="Proteomes" id="UP001204445"/>
    </source>
</evidence>
<dbReference type="InterPro" id="IPR050101">
    <property type="entry name" value="CinA"/>
</dbReference>
<dbReference type="InterPro" id="IPR036425">
    <property type="entry name" value="MoaB/Mog-like_dom_sf"/>
</dbReference>
<dbReference type="AlphaFoldDB" id="A0AAE3L0K9"/>
<keyword evidence="3" id="KW-1185">Reference proteome</keyword>
<sequence length="247" mass="26405">MSEPTTPVACLLLIGNELLSGRTQDQNLAFAGQRLAALGIPLAEARVIADDTATIVRHVNDCRQQFDYVFTTGGIGPTHDDITAAAVARAFDRELERNPAAEQVLLEFYGDKVNAARLKMAEMPVGAVPIDNPLSGAPGFQIENVFVLAGIPSVMQAMFDALAERLDRGAPILSLTLTTNCREGELAAGLGEIQQQFPAVSIGSYPFFETDRYGVNLVLRGTRQDDLETVAAATEALIASLAGDCQR</sequence>
<dbReference type="SUPFAM" id="SSF53218">
    <property type="entry name" value="Molybdenum cofactor biosynthesis proteins"/>
    <property type="match status" value="1"/>
</dbReference>
<evidence type="ECO:0000313" key="2">
    <source>
        <dbReference type="EMBL" id="MCS3902185.1"/>
    </source>
</evidence>
<dbReference type="Pfam" id="PF00994">
    <property type="entry name" value="MoCF_biosynth"/>
    <property type="match status" value="1"/>
</dbReference>
<protein>
    <submittedName>
        <fullName evidence="2">Molybdenum cofactor synthesis domain-containing protein</fullName>
    </submittedName>
</protein>
<evidence type="ECO:0000259" key="1">
    <source>
        <dbReference type="SMART" id="SM00852"/>
    </source>
</evidence>
<proteinExistence type="predicted"/>
<dbReference type="RefSeq" id="WP_259053591.1">
    <property type="nucleotide sequence ID" value="NZ_JANUCT010000001.1"/>
</dbReference>
<feature type="domain" description="MoaB/Mog" evidence="1">
    <location>
        <begin position="10"/>
        <end position="169"/>
    </location>
</feature>
<dbReference type="SMART" id="SM00852">
    <property type="entry name" value="MoCF_biosynth"/>
    <property type="match status" value="1"/>
</dbReference>
<reference evidence="2" key="1">
    <citation type="submission" date="2022-08" db="EMBL/GenBank/DDBJ databases">
        <title>Genomic Encyclopedia of Type Strains, Phase III (KMG-III): the genomes of soil and plant-associated and newly described type strains.</title>
        <authorList>
            <person name="Whitman W."/>
        </authorList>
    </citation>
    <scope>NUCLEOTIDE SEQUENCE</scope>
    <source>
        <strain evidence="2">HMT 1</strain>
    </source>
</reference>